<keyword evidence="4" id="KW-1185">Reference proteome</keyword>
<dbReference type="AlphaFoldDB" id="A0A0N1P9X5"/>
<feature type="coiled-coil region" evidence="1">
    <location>
        <begin position="510"/>
        <end position="544"/>
    </location>
</feature>
<name>A0A0N1P9X5_LEPSE</name>
<dbReference type="OrthoDB" id="267876at2759"/>
<dbReference type="VEuPathDB" id="TriTrypDB:Lsey_0479_0020"/>
<feature type="compositionally biased region" description="Basic and acidic residues" evidence="2">
    <location>
        <begin position="190"/>
        <end position="203"/>
    </location>
</feature>
<evidence type="ECO:0000256" key="2">
    <source>
        <dbReference type="SAM" id="MobiDB-lite"/>
    </source>
</evidence>
<feature type="region of interest" description="Disordered" evidence="2">
    <location>
        <begin position="163"/>
        <end position="203"/>
    </location>
</feature>
<feature type="region of interest" description="Disordered" evidence="2">
    <location>
        <begin position="725"/>
        <end position="754"/>
    </location>
</feature>
<feature type="region of interest" description="Disordered" evidence="2">
    <location>
        <begin position="434"/>
        <end position="489"/>
    </location>
</feature>
<comment type="caution">
    <text evidence="3">The sequence shown here is derived from an EMBL/GenBank/DDBJ whole genome shotgun (WGS) entry which is preliminary data.</text>
</comment>
<feature type="region of interest" description="Disordered" evidence="2">
    <location>
        <begin position="1"/>
        <end position="56"/>
    </location>
</feature>
<feature type="compositionally biased region" description="Polar residues" evidence="2">
    <location>
        <begin position="612"/>
        <end position="621"/>
    </location>
</feature>
<feature type="region of interest" description="Disordered" evidence="2">
    <location>
        <begin position="766"/>
        <end position="788"/>
    </location>
</feature>
<feature type="region of interest" description="Disordered" evidence="2">
    <location>
        <begin position="281"/>
        <end position="324"/>
    </location>
</feature>
<dbReference type="OMA" id="DERSTRC"/>
<gene>
    <name evidence="3" type="ORF">ABL78_8043</name>
</gene>
<accession>A0A0N1P9X5</accession>
<evidence type="ECO:0000313" key="4">
    <source>
        <dbReference type="Proteomes" id="UP000038009"/>
    </source>
</evidence>
<feature type="coiled-coil region" evidence="1">
    <location>
        <begin position="584"/>
        <end position="611"/>
    </location>
</feature>
<protein>
    <submittedName>
        <fullName evidence="3">Uncharacterized protein</fullName>
    </submittedName>
</protein>
<feature type="compositionally biased region" description="Low complexity" evidence="2">
    <location>
        <begin position="163"/>
        <end position="172"/>
    </location>
</feature>
<organism evidence="3 4">
    <name type="scientific">Leptomonas seymouri</name>
    <dbReference type="NCBI Taxonomy" id="5684"/>
    <lineage>
        <taxon>Eukaryota</taxon>
        <taxon>Discoba</taxon>
        <taxon>Euglenozoa</taxon>
        <taxon>Kinetoplastea</taxon>
        <taxon>Metakinetoplastina</taxon>
        <taxon>Trypanosomatida</taxon>
        <taxon>Trypanosomatidae</taxon>
        <taxon>Leishmaniinae</taxon>
        <taxon>Leptomonas</taxon>
    </lineage>
</organism>
<feature type="compositionally biased region" description="Basic residues" evidence="2">
    <location>
        <begin position="24"/>
        <end position="37"/>
    </location>
</feature>
<reference evidence="3 4" key="1">
    <citation type="journal article" date="2015" name="PLoS Pathog.">
        <title>Leptomonas seymouri: Adaptations to the Dixenous Life Cycle Analyzed by Genome Sequencing, Transcriptome Profiling and Co-infection with Leishmania donovani.</title>
        <authorList>
            <person name="Kraeva N."/>
            <person name="Butenko A."/>
            <person name="Hlavacova J."/>
            <person name="Kostygov A."/>
            <person name="Myskova J."/>
            <person name="Grybchuk D."/>
            <person name="Lestinova T."/>
            <person name="Votypka J."/>
            <person name="Volf P."/>
            <person name="Opperdoes F."/>
            <person name="Flegontov P."/>
            <person name="Lukes J."/>
            <person name="Yurchenko V."/>
        </authorList>
    </citation>
    <scope>NUCLEOTIDE SEQUENCE [LARGE SCALE GENOMIC DNA]</scope>
    <source>
        <strain evidence="3 4">ATCC 30220</strain>
    </source>
</reference>
<dbReference type="Proteomes" id="UP000038009">
    <property type="component" value="Unassembled WGS sequence"/>
</dbReference>
<proteinExistence type="predicted"/>
<dbReference type="EMBL" id="LJSK01000479">
    <property type="protein sequence ID" value="KPI82941.1"/>
    <property type="molecule type" value="Genomic_DNA"/>
</dbReference>
<keyword evidence="1" id="KW-0175">Coiled coil</keyword>
<evidence type="ECO:0000256" key="1">
    <source>
        <dbReference type="SAM" id="Coils"/>
    </source>
</evidence>
<sequence>MPTSDKTSVMPGETIRRESSTSSHHYRHHHRSGRKDRRSPQLPMRRPCPSAPLHRYWNQNSSAHTVGSNRAGVLGCEGLLSSVAAAASVPDATTSEPGSFLNAQPPLSSACVFVDCSTDSVTHTRTCTYPTAAGNVSNTERKKSEGVDVAHLPLFTLAAADTTTAPASSLSRSSRRELNGGARPAGSHPRSTDDLSDADERSTRCKSGAVWHSEIYPHSAPQASEAKDIEAATNVNSCTGSEEPLRKHCLSDSPAELSLKRLKEPLLVQVAHRLDVRLTEASASDKAQVAPPRLNLRSGKERETNSAEAGPHWQAAEADKQMPVRGAAVSEPRVVRSAKPPLSATPEIATSALSSNDQLADWMHSILSHSCSLTRLMQHHQLEGWKDELRNALQQDADAWVLQVCEEQQLLQSQLTFTQARVVELTQEVQLLRGNGPEHGITHSDLKNGKPFQPDGETNTGSPGYSGDAELPVHPGGAAGQQNDCDTKLDNRTTEATCSLAYKLEMETYIRSLEAHTRALHDEKQQLQLRLDRRTAQLASAQRRYEQSYALLLHEQEVLEADYQKATEDVEEVVGMLVVARAAEQAALRRLNEYEVALEEAEFRVNAMAAQEQRQQLQPHSQFDDGEEQAVNASAAQSLLRSQQPSSCLRLAQRPSTPGSTYYSCVEVNDRSAAATSTATFTPPCMPTDCHASLPALLSPSAHPSPFRGRCMDLVTGCEAVPPPHPCSTANSPSSSPSISFSGTPSLAGGPSSHVVQTLPALATAGLQAAESPSEDAPPSLPHSLAKSGGRLLSPIASSFAALRTPQGLAVRRSSGANTTATTLIPHHGCESCTKGANESPSEHELMRFKCTLLELELQAKEASHKEEREKWESAVHHAEAVCTCMGEVEARVRQATASSNRVTGLLHEMNRVWCTSLALEDQCDSEEDDMCEETRERSPLASIEEVRQLYPRPSRAAAASVSDSLRRNSLEGAFSSECKRSPENMGSGREFFGVEGRFVF</sequence>
<feature type="compositionally biased region" description="Low complexity" evidence="2">
    <location>
        <begin position="727"/>
        <end position="746"/>
    </location>
</feature>
<feature type="region of interest" description="Disordered" evidence="2">
    <location>
        <begin position="612"/>
        <end position="637"/>
    </location>
</feature>
<evidence type="ECO:0000313" key="3">
    <source>
        <dbReference type="EMBL" id="KPI82941.1"/>
    </source>
</evidence>